<comment type="caution">
    <text evidence="1">The sequence shown here is derived from an EMBL/GenBank/DDBJ whole genome shotgun (WGS) entry which is preliminary data.</text>
</comment>
<evidence type="ECO:0000313" key="1">
    <source>
        <dbReference type="EMBL" id="MDP4536339.1"/>
    </source>
</evidence>
<dbReference type="Pfam" id="PF11225">
    <property type="entry name" value="DUF3024"/>
    <property type="match status" value="1"/>
</dbReference>
<gene>
    <name evidence="1" type="ORF">Q3O60_09070</name>
</gene>
<proteinExistence type="predicted"/>
<dbReference type="RefSeq" id="WP_305893601.1">
    <property type="nucleotide sequence ID" value="NZ_JAUZVZ010000010.1"/>
</dbReference>
<protein>
    <submittedName>
        <fullName evidence="1">DUF3024 domain-containing protein</fullName>
    </submittedName>
</protein>
<organism evidence="1 2">
    <name type="scientific">Alkalimonas collagenimarina</name>
    <dbReference type="NCBI Taxonomy" id="400390"/>
    <lineage>
        <taxon>Bacteria</taxon>
        <taxon>Pseudomonadati</taxon>
        <taxon>Pseudomonadota</taxon>
        <taxon>Gammaproteobacteria</taxon>
        <taxon>Alkalimonas</taxon>
    </lineage>
</organism>
<name>A0ABT9GZ65_9GAMM</name>
<dbReference type="InterPro" id="IPR021388">
    <property type="entry name" value="DUF3024"/>
</dbReference>
<dbReference type="Proteomes" id="UP001231616">
    <property type="component" value="Unassembled WGS sequence"/>
</dbReference>
<accession>A0ABT9GZ65</accession>
<dbReference type="EMBL" id="JAUZVZ010000010">
    <property type="protein sequence ID" value="MDP4536339.1"/>
    <property type="molecule type" value="Genomic_DNA"/>
</dbReference>
<evidence type="ECO:0000313" key="2">
    <source>
        <dbReference type="Proteomes" id="UP001231616"/>
    </source>
</evidence>
<sequence>MALSEFEIKKCEKALEDFLQKRRPPAHLRSEVDLAYRQDGHTIVIYELRQNYRNKAEMIEVDIAKLTFVQTKKVWKIFWMRQDLKWHSYQPYPTARTIEEAVTVVENDEHACFFG</sequence>
<keyword evidence="2" id="KW-1185">Reference proteome</keyword>
<reference evidence="1 2" key="1">
    <citation type="submission" date="2023-08" db="EMBL/GenBank/DDBJ databases">
        <authorList>
            <person name="Joshi A."/>
            <person name="Thite S."/>
        </authorList>
    </citation>
    <scope>NUCLEOTIDE SEQUENCE [LARGE SCALE GENOMIC DNA]</scope>
    <source>
        <strain evidence="1 2">AC40</strain>
    </source>
</reference>